<protein>
    <recommendedName>
        <fullName evidence="8">Glycogen synthase</fullName>
        <ecNumber evidence="8">2.4.1.21</ecNumber>
    </recommendedName>
    <alternativeName>
        <fullName evidence="8">Starch [bacterial glycogen] synthase</fullName>
    </alternativeName>
</protein>
<organism evidence="11 12">
    <name type="scientific">Oleiharenicola lentus</name>
    <dbReference type="NCBI Taxonomy" id="2508720"/>
    <lineage>
        <taxon>Bacteria</taxon>
        <taxon>Pseudomonadati</taxon>
        <taxon>Verrucomicrobiota</taxon>
        <taxon>Opitutia</taxon>
        <taxon>Opitutales</taxon>
        <taxon>Opitutaceae</taxon>
        <taxon>Oleiharenicola</taxon>
    </lineage>
</organism>
<dbReference type="NCBIfam" id="TIGR02095">
    <property type="entry name" value="glgA"/>
    <property type="match status" value="1"/>
</dbReference>
<evidence type="ECO:0000313" key="11">
    <source>
        <dbReference type="EMBL" id="RXK53425.1"/>
    </source>
</evidence>
<evidence type="ECO:0000259" key="9">
    <source>
        <dbReference type="Pfam" id="PF00534"/>
    </source>
</evidence>
<feature type="domain" description="Starch synthase catalytic" evidence="10">
    <location>
        <begin position="5"/>
        <end position="243"/>
    </location>
</feature>
<reference evidence="11 12" key="1">
    <citation type="submission" date="2019-01" db="EMBL/GenBank/DDBJ databases">
        <title>Lacunisphaera sp. strain TWA-58.</title>
        <authorList>
            <person name="Chen W.-M."/>
        </authorList>
    </citation>
    <scope>NUCLEOTIDE SEQUENCE [LARGE SCALE GENOMIC DNA]</scope>
    <source>
        <strain evidence="11 12">TWA-58</strain>
    </source>
</reference>
<dbReference type="PANTHER" id="PTHR45825">
    <property type="entry name" value="GRANULE-BOUND STARCH SYNTHASE 1, CHLOROPLASTIC/AMYLOPLASTIC"/>
    <property type="match status" value="1"/>
</dbReference>
<gene>
    <name evidence="8 11" type="primary">glgA</name>
    <name evidence="11" type="ORF">ESB00_17170</name>
</gene>
<dbReference type="EMBL" id="SDHX01000002">
    <property type="protein sequence ID" value="RXK53425.1"/>
    <property type="molecule type" value="Genomic_DNA"/>
</dbReference>
<dbReference type="UniPathway" id="UPA00164"/>
<dbReference type="Proteomes" id="UP000290218">
    <property type="component" value="Unassembled WGS sequence"/>
</dbReference>
<feature type="domain" description="Glycosyl transferase family 1" evidence="9">
    <location>
        <begin position="290"/>
        <end position="444"/>
    </location>
</feature>
<feature type="binding site" evidence="8">
    <location>
        <position position="18"/>
    </location>
    <ligand>
        <name>ADP-alpha-D-glucose</name>
        <dbReference type="ChEBI" id="CHEBI:57498"/>
    </ligand>
</feature>
<dbReference type="Pfam" id="PF00534">
    <property type="entry name" value="Glycos_transf_1"/>
    <property type="match status" value="1"/>
</dbReference>
<evidence type="ECO:0000256" key="2">
    <source>
        <dbReference type="ARBA" id="ARBA00002764"/>
    </source>
</evidence>
<dbReference type="HAMAP" id="MF_00484">
    <property type="entry name" value="Glycogen_synth"/>
    <property type="match status" value="1"/>
</dbReference>
<dbReference type="InterPro" id="IPR001296">
    <property type="entry name" value="Glyco_trans_1"/>
</dbReference>
<dbReference type="PANTHER" id="PTHR45825:SF11">
    <property type="entry name" value="ALPHA AMYLASE DOMAIN-CONTAINING PROTEIN"/>
    <property type="match status" value="1"/>
</dbReference>
<dbReference type="InterPro" id="IPR013534">
    <property type="entry name" value="Starch_synth_cat_dom"/>
</dbReference>
<evidence type="ECO:0000256" key="4">
    <source>
        <dbReference type="ARBA" id="ARBA00010281"/>
    </source>
</evidence>
<dbReference type="Pfam" id="PF08323">
    <property type="entry name" value="Glyco_transf_5"/>
    <property type="match status" value="1"/>
</dbReference>
<evidence type="ECO:0000256" key="7">
    <source>
        <dbReference type="ARBA" id="ARBA00023056"/>
    </source>
</evidence>
<dbReference type="NCBIfam" id="NF001899">
    <property type="entry name" value="PRK00654.1-2"/>
    <property type="match status" value="1"/>
</dbReference>
<evidence type="ECO:0000256" key="8">
    <source>
        <dbReference type="HAMAP-Rule" id="MF_00484"/>
    </source>
</evidence>
<keyword evidence="5 8" id="KW-0328">Glycosyltransferase</keyword>
<evidence type="ECO:0000256" key="3">
    <source>
        <dbReference type="ARBA" id="ARBA00004964"/>
    </source>
</evidence>
<dbReference type="SUPFAM" id="SSF53756">
    <property type="entry name" value="UDP-Glycosyltransferase/glycogen phosphorylase"/>
    <property type="match status" value="1"/>
</dbReference>
<dbReference type="GO" id="GO:0009011">
    <property type="term" value="F:alpha-1,4-glucan glucosyltransferase (ADP-glucose donor) activity"/>
    <property type="evidence" value="ECO:0007669"/>
    <property type="project" value="UniProtKB-UniRule"/>
</dbReference>
<comment type="similarity">
    <text evidence="4 8">Belongs to the glycosyltransferase 1 family. Bacterial/plant glycogen synthase subfamily.</text>
</comment>
<sequence>MVSLKILFVTPEVEPFVKVGGLADMVGALPKDLAALGHDVRVICPAYGSVKRVGEWQALPDPLGVDVGGAAQWARTWQTVLPGSAVPAYFLENHDHFARPEVYTGPWGAHADNDLRFAFLCRGALALCEQLGWHPDVIHCHDWTTGLLPVMLNSTLRDTPLGRAATVFTIHNLEHQGWVPERVVNFARLPWSEMARDGITSNGMVNLMKAGLYHSTKLSTVSPTYAGEIKTPEGGFGLDGVLRYRAGDLVGILNGIDDTSWDPARDRFLPAHYSAADLRGKAACKARLQERFGLEVRPELPVFGVVSRLASQKGLDLLADAMAGIMEKMAVQFVLLGNGDARLENDFNWAAGAYRGRFGAHIGFDGALARLIQAGSDFFVMPSRSEPCGLTQMYAMRYGTPPIVRATGGLVDTVENFNEGWPDGTGFVFRDASVEALTNTIGWACATWYDRRAEYAGLQQRGMAKDFSWRASAGHYVQLYRWAISARLGS</sequence>
<keyword evidence="7 8" id="KW-0320">Glycogen biosynthesis</keyword>
<comment type="pathway">
    <text evidence="3 8">Glycan biosynthesis; glycogen biosynthesis.</text>
</comment>
<dbReference type="OrthoDB" id="9808590at2"/>
<comment type="catalytic activity">
    <reaction evidence="1 8">
        <text>[(1-&gt;4)-alpha-D-glucosyl](n) + ADP-alpha-D-glucose = [(1-&gt;4)-alpha-D-glucosyl](n+1) + ADP + H(+)</text>
        <dbReference type="Rhea" id="RHEA:18189"/>
        <dbReference type="Rhea" id="RHEA-COMP:9584"/>
        <dbReference type="Rhea" id="RHEA-COMP:9587"/>
        <dbReference type="ChEBI" id="CHEBI:15378"/>
        <dbReference type="ChEBI" id="CHEBI:15444"/>
        <dbReference type="ChEBI" id="CHEBI:57498"/>
        <dbReference type="ChEBI" id="CHEBI:456216"/>
        <dbReference type="EC" id="2.4.1.21"/>
    </reaction>
</comment>
<evidence type="ECO:0000256" key="5">
    <source>
        <dbReference type="ARBA" id="ARBA00022676"/>
    </source>
</evidence>
<dbReference type="GO" id="GO:0004373">
    <property type="term" value="F:alpha-1,4-glucan glucosyltransferase (UDP-glucose donor) activity"/>
    <property type="evidence" value="ECO:0007669"/>
    <property type="project" value="InterPro"/>
</dbReference>
<evidence type="ECO:0000259" key="10">
    <source>
        <dbReference type="Pfam" id="PF08323"/>
    </source>
</evidence>
<name>A0A4Q1C541_9BACT</name>
<keyword evidence="12" id="KW-1185">Reference proteome</keyword>
<dbReference type="InterPro" id="IPR011835">
    <property type="entry name" value="GS/SS"/>
</dbReference>
<proteinExistence type="inferred from homology"/>
<comment type="function">
    <text evidence="2 8">Synthesizes alpha-1,4-glucan chains using ADP-glucose.</text>
</comment>
<keyword evidence="6 8" id="KW-0808">Transferase</keyword>
<evidence type="ECO:0000256" key="1">
    <source>
        <dbReference type="ARBA" id="ARBA00001478"/>
    </source>
</evidence>
<evidence type="ECO:0000256" key="6">
    <source>
        <dbReference type="ARBA" id="ARBA00022679"/>
    </source>
</evidence>
<accession>A0A4Q1C541</accession>
<dbReference type="EC" id="2.4.1.21" evidence="8"/>
<comment type="caution">
    <text evidence="11">The sequence shown here is derived from an EMBL/GenBank/DDBJ whole genome shotgun (WGS) entry which is preliminary data.</text>
</comment>
<evidence type="ECO:0000313" key="12">
    <source>
        <dbReference type="Proteomes" id="UP000290218"/>
    </source>
</evidence>
<dbReference type="RefSeq" id="WP_129049032.1">
    <property type="nucleotide sequence ID" value="NZ_SDHX01000002.1"/>
</dbReference>
<dbReference type="GO" id="GO:0005829">
    <property type="term" value="C:cytosol"/>
    <property type="evidence" value="ECO:0007669"/>
    <property type="project" value="TreeGrafter"/>
</dbReference>
<dbReference type="GO" id="GO:0005978">
    <property type="term" value="P:glycogen biosynthetic process"/>
    <property type="evidence" value="ECO:0007669"/>
    <property type="project" value="UniProtKB-UniRule"/>
</dbReference>
<dbReference type="CDD" id="cd03791">
    <property type="entry name" value="GT5_Glycogen_synthase_DULL1-like"/>
    <property type="match status" value="1"/>
</dbReference>
<dbReference type="Gene3D" id="3.40.50.2000">
    <property type="entry name" value="Glycogen Phosphorylase B"/>
    <property type="match status" value="2"/>
</dbReference>
<dbReference type="AlphaFoldDB" id="A0A4Q1C541"/>